<dbReference type="GO" id="GO:0004672">
    <property type="term" value="F:protein kinase activity"/>
    <property type="evidence" value="ECO:0007669"/>
    <property type="project" value="InterPro"/>
</dbReference>
<evidence type="ECO:0000256" key="11">
    <source>
        <dbReference type="ARBA" id="ARBA00023170"/>
    </source>
</evidence>
<dbReference type="GO" id="GO:0005524">
    <property type="term" value="F:ATP binding"/>
    <property type="evidence" value="ECO:0007669"/>
    <property type="project" value="InterPro"/>
</dbReference>
<feature type="domain" description="Protein kinase" evidence="14">
    <location>
        <begin position="1503"/>
        <end position="1774"/>
    </location>
</feature>
<evidence type="ECO:0000259" key="15">
    <source>
        <dbReference type="PROSITE" id="PS50848"/>
    </source>
</evidence>
<keyword evidence="3" id="KW-0963">Cytoplasm</keyword>
<feature type="region of interest" description="Disordered" evidence="12">
    <location>
        <begin position="1338"/>
        <end position="1362"/>
    </location>
</feature>
<feature type="transmembrane region" description="Helical" evidence="13">
    <location>
        <begin position="1370"/>
        <end position="1390"/>
    </location>
</feature>
<evidence type="ECO:0000256" key="3">
    <source>
        <dbReference type="ARBA" id="ARBA00022490"/>
    </source>
</evidence>
<feature type="domain" description="YTH" evidence="16">
    <location>
        <begin position="448"/>
        <end position="585"/>
    </location>
</feature>
<feature type="domain" description="START" evidence="15">
    <location>
        <begin position="836"/>
        <end position="1024"/>
    </location>
</feature>
<dbReference type="Gene3D" id="3.10.590.10">
    <property type="entry name" value="ph1033 like domains"/>
    <property type="match status" value="1"/>
</dbReference>
<dbReference type="InterPro" id="IPR001611">
    <property type="entry name" value="Leu-rich_rpt"/>
</dbReference>
<dbReference type="Pfam" id="PF08263">
    <property type="entry name" value="LRRNT_2"/>
    <property type="match status" value="1"/>
</dbReference>
<dbReference type="InterPro" id="IPR011009">
    <property type="entry name" value="Kinase-like_dom_sf"/>
</dbReference>
<dbReference type="Pfam" id="PF01852">
    <property type="entry name" value="START"/>
    <property type="match status" value="1"/>
</dbReference>
<dbReference type="GO" id="GO:0005737">
    <property type="term" value="C:cytoplasm"/>
    <property type="evidence" value="ECO:0007669"/>
    <property type="project" value="UniProtKB-SubCell"/>
</dbReference>
<dbReference type="InterPro" id="IPR045168">
    <property type="entry name" value="YTH_prot"/>
</dbReference>
<reference evidence="17" key="1">
    <citation type="journal article" date="2023" name="Mol. Ecol. Resour.">
        <title>Chromosome-level genome assembly of a triploid poplar Populus alba 'Berolinensis'.</title>
        <authorList>
            <person name="Chen S."/>
            <person name="Yu Y."/>
            <person name="Wang X."/>
            <person name="Wang S."/>
            <person name="Zhang T."/>
            <person name="Zhou Y."/>
            <person name="He R."/>
            <person name="Meng N."/>
            <person name="Wang Y."/>
            <person name="Liu W."/>
            <person name="Liu Z."/>
            <person name="Liu J."/>
            <person name="Guo Q."/>
            <person name="Huang H."/>
            <person name="Sederoff R.R."/>
            <person name="Wang G."/>
            <person name="Qu G."/>
            <person name="Chen S."/>
        </authorList>
    </citation>
    <scope>NUCLEOTIDE SEQUENCE</scope>
    <source>
        <strain evidence="17">SC-2020</strain>
    </source>
</reference>
<dbReference type="GO" id="GO:0008289">
    <property type="term" value="F:lipid binding"/>
    <property type="evidence" value="ECO:0007669"/>
    <property type="project" value="InterPro"/>
</dbReference>
<dbReference type="CDD" id="cd08870">
    <property type="entry name" value="START_STARD2_7-like"/>
    <property type="match status" value="1"/>
</dbReference>
<organism evidence="17 18">
    <name type="scientific">Populus alba x Populus x berolinensis</name>
    <dbReference type="NCBI Taxonomy" id="444605"/>
    <lineage>
        <taxon>Eukaryota</taxon>
        <taxon>Viridiplantae</taxon>
        <taxon>Streptophyta</taxon>
        <taxon>Embryophyta</taxon>
        <taxon>Tracheophyta</taxon>
        <taxon>Spermatophyta</taxon>
        <taxon>Magnoliopsida</taxon>
        <taxon>eudicotyledons</taxon>
        <taxon>Gunneridae</taxon>
        <taxon>Pentapetalae</taxon>
        <taxon>rosids</taxon>
        <taxon>fabids</taxon>
        <taxon>Malpighiales</taxon>
        <taxon>Salicaceae</taxon>
        <taxon>Saliceae</taxon>
        <taxon>Populus</taxon>
    </lineage>
</organism>
<feature type="transmembrane region" description="Helical" evidence="13">
    <location>
        <begin position="1086"/>
        <end position="1107"/>
    </location>
</feature>
<dbReference type="Gene3D" id="3.30.200.20">
    <property type="entry name" value="Phosphorylase Kinase, domain 1"/>
    <property type="match status" value="1"/>
</dbReference>
<evidence type="ECO:0000256" key="13">
    <source>
        <dbReference type="SAM" id="Phobius"/>
    </source>
</evidence>
<dbReference type="PROSITE" id="PS50848">
    <property type="entry name" value="START"/>
    <property type="match status" value="1"/>
</dbReference>
<evidence type="ECO:0000313" key="17">
    <source>
        <dbReference type="EMBL" id="KAJ6971408.1"/>
    </source>
</evidence>
<evidence type="ECO:0000256" key="1">
    <source>
        <dbReference type="ARBA" id="ARBA00004370"/>
    </source>
</evidence>
<feature type="transmembrane region" description="Helical" evidence="13">
    <location>
        <begin position="1127"/>
        <end position="1147"/>
    </location>
</feature>
<evidence type="ECO:0000313" key="18">
    <source>
        <dbReference type="Proteomes" id="UP001164929"/>
    </source>
</evidence>
<dbReference type="GO" id="GO:0003729">
    <property type="term" value="F:mRNA binding"/>
    <property type="evidence" value="ECO:0007669"/>
    <property type="project" value="TreeGrafter"/>
</dbReference>
<protein>
    <recommendedName>
        <fullName evidence="19">Protein kinase domain-containing protein</fullName>
    </recommendedName>
</protein>
<proteinExistence type="predicted"/>
<dbReference type="SUPFAM" id="SSF56112">
    <property type="entry name" value="Protein kinase-like (PK-like)"/>
    <property type="match status" value="1"/>
</dbReference>
<dbReference type="Pfam" id="PF07714">
    <property type="entry name" value="PK_Tyr_Ser-Thr"/>
    <property type="match status" value="1"/>
</dbReference>
<sequence length="1797" mass="199082">MAATQSLSQPDPDCPSVFGGSLSFCTLRYCKHYSRSYIYHMCIDSTKSLSILIMDAEEKPAESDNMERTLSAKNETSVSSNSSQDTAPLGHPRDNTGQSEAFGSPGDHAVYPPNIYAPQAQAFYYRGYDNASGEWDEYPPYINAEGLEIGSPGVYNDNPSLVFHAGYGYSPQMPYGPYSPVTTPLPSVGGDAHLYSPQQFPFSGPPYYQHLGPPNMSYITSPSPISQPEFNTLANIDQQGDNMLFGPRPSYPPVGSISGGSFPGKHGFHDLQHGFDGLRSGGLWSAWSKPSDRNRPLSPFSPAVSPQPIGMLGSFGQNVGMASHQQRSFYGLESGSNSYKRAYLQSGYNQGSGFGSASISSLGTNSRGWLSLENSRLRGRSSISLCGCNGSLDILSEQNRGPRASKSKAQNTADHGPSVDDKKHSKPSAKIHDESYNQSDFVTEYKDAKFFIIKSYSEDNVHKSIKYGVWASTPNGNRKLDTAYHEAKDKQDPCPVFLLFSVNASAQFCGVAEMVGPVDFDKSVDYWQQDKWSGQFPVKWHIIKDVPNSQFRHIVLENNDNKPVTNSRDTQEVKLEQGVEMLNIFKNYETDTSILDDFDFYEDRQKAMQDRKARQQASLLAVGVVGESEHRNAVTLPTDIIKQMSKSFAQVICLDESSKEGIVTDRASSGTDGSVGTRVKLEDGITTVSPSQTIWVRITIVAEDKELAAYFVFKQSKITLEPRLGKMGFFGFNGSSLYSSLKSSMDFWFQNERLNFCYGCAILFVLLCIILYNFSTRLLRFFSSSSSSSSSRRHSVSSSSPAASATDIASSNSRVSEIVSVADLKFLIENLDEKLTENEKWENVTNKRNNLLAYTAKCFKPKDAPIKYLSLTVFENCTMEVLRDFYMDNEYRKQWDKTVVEHEQLQVDRTNGTEIGCTIKKFPLLTPREYVLAWRLWEGKDKTFYCFIKECEHPLAVRQRRFVRVKFFRSGWRISKVPGRNACQIKMFHQEDAGLNLEMAKLAFSRGIWSYVCKMNDALRKYSLMSHPWTGPAVTAVTLIQKVPPELETMNTVVDTRATSTLIASQGLDTGEAKEKKFLRRPSKKIVANGLLLLGGVIFLSRGHSSLGAKVAMAYILTKLRKHDASTMHHSLVGFLIVSLGILTTLVHSKTDSDDVSALNVMFTSLNSPSKLSGWKSRGGDPCGDSWEGIQCSGSSVTQIKLSGLGLTGSLGYQLSNLKSVTYFDVSKNNLNNDIPYQLPPNTVNLDLSNNGFTGNVPYSISQMTKLQYLNLNHNKINGLLSDMFQKLTKLKTMHLQDNKFTDTLDVLAALPLKDLNVEDNEFTGWVPDSLEGIDNLETGGNSWSSGHAPRGKSSSGHEKGGGKKGMSGLAIVLIVLASLVVLVLLLLLFSRKRSSPSSNFLDEEKGSRHRTFTPLSSQELSNHTIASIKKEFKETESLNSSGPIDIKTFQKAASMGCKPPPSNFSQSINDNQFASCLNPGRNTSVRAVAFSLTDLQTATGNFAPGRLIGEGSLGRVYRAKYPDGKVLAVKTIDLSLLQGAKPEDFSEIVTSISKVHHPNIAELVGYCAEQGHNMLIYDYFRNGSLHGFLHVADDYSKPLTWNTRVRIALGMARAVEYLHEVCSPSFIHKNIKSSNILLDNELNPCLCDYGLENFHHRTSQNLGVGYNAPECTKPPAYTTKSDVYSFGVVMLELLTGRKPFDSSRPKSEQCLVRWATPQLHDIDSLEKMVDPALRGLYPPKSVSRFADIIALCAQAEPEFRPPMSEVVQALVRLVQRSSMNLRDDITISSQMEDSDY</sequence>
<keyword evidence="9 13" id="KW-1133">Transmembrane helix</keyword>
<evidence type="ECO:0000256" key="10">
    <source>
        <dbReference type="ARBA" id="ARBA00023136"/>
    </source>
</evidence>
<dbReference type="CDD" id="cd21134">
    <property type="entry name" value="YTH"/>
    <property type="match status" value="1"/>
</dbReference>
<dbReference type="FunFam" id="3.30.530.20:FF:000027">
    <property type="entry name" value="StAR-related lipid transfer protein 7, mitochondrial"/>
    <property type="match status" value="1"/>
</dbReference>
<dbReference type="PROSITE" id="PS51450">
    <property type="entry name" value="LRR"/>
    <property type="match status" value="1"/>
</dbReference>
<dbReference type="InterPro" id="IPR013210">
    <property type="entry name" value="LRR_N_plant-typ"/>
</dbReference>
<name>A0AAD6PZA3_9ROSI</name>
<dbReference type="InterPro" id="IPR002913">
    <property type="entry name" value="START_lipid-bd_dom"/>
</dbReference>
<accession>A0AAD6PZA3</accession>
<keyword evidence="8" id="KW-0694">RNA-binding</keyword>
<keyword evidence="18" id="KW-1185">Reference proteome</keyword>
<keyword evidence="6" id="KW-0732">Signal</keyword>
<dbReference type="InterPro" id="IPR032675">
    <property type="entry name" value="LRR_dom_sf"/>
</dbReference>
<evidence type="ECO:0000256" key="5">
    <source>
        <dbReference type="ARBA" id="ARBA00022692"/>
    </source>
</evidence>
<dbReference type="Pfam" id="PF04146">
    <property type="entry name" value="YTH"/>
    <property type="match status" value="1"/>
</dbReference>
<evidence type="ECO:0000256" key="8">
    <source>
        <dbReference type="ARBA" id="ARBA00022884"/>
    </source>
</evidence>
<evidence type="ECO:0000256" key="2">
    <source>
        <dbReference type="ARBA" id="ARBA00004496"/>
    </source>
</evidence>
<evidence type="ECO:0000256" key="12">
    <source>
        <dbReference type="SAM" id="MobiDB-lite"/>
    </source>
</evidence>
<dbReference type="FunFam" id="1.10.510.10:FF:000095">
    <property type="entry name" value="protein STRUBBELIG-RECEPTOR FAMILY 8"/>
    <property type="match status" value="1"/>
</dbReference>
<dbReference type="PROSITE" id="PS50011">
    <property type="entry name" value="PROTEIN_KINASE_DOM"/>
    <property type="match status" value="1"/>
</dbReference>
<keyword evidence="7" id="KW-0677">Repeat</keyword>
<feature type="region of interest" description="Disordered" evidence="12">
    <location>
        <begin position="59"/>
        <end position="105"/>
    </location>
</feature>
<feature type="region of interest" description="Disordered" evidence="12">
    <location>
        <begin position="396"/>
        <end position="433"/>
    </location>
</feature>
<dbReference type="FunFam" id="3.30.200.20:FF:000125">
    <property type="entry name" value="Protein STRUBBELIG-RECEPTOR FAMILY 8"/>
    <property type="match status" value="1"/>
</dbReference>
<feature type="region of interest" description="Disordered" evidence="12">
    <location>
        <begin position="1396"/>
        <end position="1417"/>
    </location>
</feature>
<dbReference type="SUPFAM" id="SSF52058">
    <property type="entry name" value="L domain-like"/>
    <property type="match status" value="1"/>
</dbReference>
<dbReference type="GO" id="GO:0061157">
    <property type="term" value="P:mRNA destabilization"/>
    <property type="evidence" value="ECO:0007669"/>
    <property type="project" value="TreeGrafter"/>
</dbReference>
<evidence type="ECO:0000259" key="16">
    <source>
        <dbReference type="PROSITE" id="PS50882"/>
    </source>
</evidence>
<dbReference type="PANTHER" id="PTHR12357:SF89">
    <property type="entry name" value="YTH DOMAIN-CONTAINING FAMILY PROTEIN"/>
    <property type="match status" value="1"/>
</dbReference>
<evidence type="ECO:0000259" key="14">
    <source>
        <dbReference type="PROSITE" id="PS50011"/>
    </source>
</evidence>
<dbReference type="InterPro" id="IPR001245">
    <property type="entry name" value="Ser-Thr/Tyr_kinase_cat_dom"/>
</dbReference>
<evidence type="ECO:0000256" key="6">
    <source>
        <dbReference type="ARBA" id="ARBA00022729"/>
    </source>
</evidence>
<keyword evidence="4" id="KW-0433">Leucine-rich repeat</keyword>
<evidence type="ECO:0000256" key="4">
    <source>
        <dbReference type="ARBA" id="ARBA00022614"/>
    </source>
</evidence>
<dbReference type="PANTHER" id="PTHR12357">
    <property type="entry name" value="YTH YT521-B HOMOLOGY DOMAIN-CONTAINING"/>
    <property type="match status" value="1"/>
</dbReference>
<comment type="subcellular location">
    <subcellularLocation>
        <location evidence="2">Cytoplasm</location>
    </subcellularLocation>
    <subcellularLocation>
        <location evidence="1">Membrane</location>
    </subcellularLocation>
</comment>
<dbReference type="SUPFAM" id="SSF55961">
    <property type="entry name" value="Bet v1-like"/>
    <property type="match status" value="1"/>
</dbReference>
<dbReference type="FunFam" id="3.10.590.10:FF:000001">
    <property type="entry name" value="YTH domain family 1, isoform CRA_a"/>
    <property type="match status" value="1"/>
</dbReference>
<dbReference type="FunFam" id="3.80.10.10:FF:000062">
    <property type="entry name" value="protein STRUBBELIG-RECEPTOR FAMILY 3"/>
    <property type="match status" value="1"/>
</dbReference>
<dbReference type="Gene3D" id="1.10.510.10">
    <property type="entry name" value="Transferase(Phosphotransferase) domain 1"/>
    <property type="match status" value="1"/>
</dbReference>
<dbReference type="Gene3D" id="3.80.10.10">
    <property type="entry name" value="Ribonuclease Inhibitor"/>
    <property type="match status" value="1"/>
</dbReference>
<keyword evidence="10 13" id="KW-0472">Membrane</keyword>
<feature type="compositionally biased region" description="Polar residues" evidence="12">
    <location>
        <begin position="71"/>
        <end position="86"/>
    </location>
</feature>
<feature type="region of interest" description="Disordered" evidence="12">
    <location>
        <begin position="785"/>
        <end position="804"/>
    </location>
</feature>
<dbReference type="EMBL" id="JAQIZT010000014">
    <property type="protein sequence ID" value="KAJ6971408.1"/>
    <property type="molecule type" value="Genomic_DNA"/>
</dbReference>
<dbReference type="Pfam" id="PF13855">
    <property type="entry name" value="LRR_8"/>
    <property type="match status" value="1"/>
</dbReference>
<dbReference type="PROSITE" id="PS50882">
    <property type="entry name" value="YTH"/>
    <property type="match status" value="1"/>
</dbReference>
<comment type="caution">
    <text evidence="17">The sequence shown here is derived from an EMBL/GenBank/DDBJ whole genome shotgun (WGS) entry which is preliminary data.</text>
</comment>
<evidence type="ECO:0000256" key="7">
    <source>
        <dbReference type="ARBA" id="ARBA00022737"/>
    </source>
</evidence>
<dbReference type="Gene3D" id="3.30.530.20">
    <property type="match status" value="1"/>
</dbReference>
<evidence type="ECO:0000256" key="9">
    <source>
        <dbReference type="ARBA" id="ARBA00022989"/>
    </source>
</evidence>
<dbReference type="InterPro" id="IPR023393">
    <property type="entry name" value="START-like_dom_sf"/>
</dbReference>
<dbReference type="InterPro" id="IPR000719">
    <property type="entry name" value="Prot_kinase_dom"/>
</dbReference>
<keyword evidence="5 13" id="KW-0812">Transmembrane</keyword>
<keyword evidence="11" id="KW-0675">Receptor</keyword>
<evidence type="ECO:0008006" key="19">
    <source>
        <dbReference type="Google" id="ProtNLM"/>
    </source>
</evidence>
<feature type="transmembrane region" description="Helical" evidence="13">
    <location>
        <begin position="753"/>
        <end position="774"/>
    </location>
</feature>
<dbReference type="InterPro" id="IPR007275">
    <property type="entry name" value="YTH_domain"/>
</dbReference>
<gene>
    <name evidence="17" type="ORF">NC653_032042</name>
</gene>
<dbReference type="Proteomes" id="UP001164929">
    <property type="component" value="Chromosome 14"/>
</dbReference>
<dbReference type="GO" id="GO:0016020">
    <property type="term" value="C:membrane"/>
    <property type="evidence" value="ECO:0007669"/>
    <property type="project" value="UniProtKB-SubCell"/>
</dbReference>